<dbReference type="AlphaFoldDB" id="A0A1W2TAP4"/>
<keyword evidence="4" id="KW-1185">Reference proteome</keyword>
<evidence type="ECO:0000313" key="3">
    <source>
        <dbReference type="EMBL" id="GAP82624.2"/>
    </source>
</evidence>
<dbReference type="Proteomes" id="UP000054516">
    <property type="component" value="Unassembled WGS sequence"/>
</dbReference>
<dbReference type="CDD" id="cd06121">
    <property type="entry name" value="cupin_YML079wp"/>
    <property type="match status" value="1"/>
</dbReference>
<feature type="signal peptide" evidence="1">
    <location>
        <begin position="1"/>
        <end position="29"/>
    </location>
</feature>
<dbReference type="InterPro" id="IPR011051">
    <property type="entry name" value="RmlC_Cupin_sf"/>
</dbReference>
<dbReference type="InterPro" id="IPR014710">
    <property type="entry name" value="RmlC-like_jellyroll"/>
</dbReference>
<dbReference type="PANTHER" id="PTHR33387">
    <property type="entry name" value="RMLC-LIKE JELLY ROLL FOLD PROTEIN"/>
    <property type="match status" value="1"/>
</dbReference>
<dbReference type="SUPFAM" id="SSF51182">
    <property type="entry name" value="RmlC-like cupins"/>
    <property type="match status" value="1"/>
</dbReference>
<keyword evidence="1" id="KW-0732">Signal</keyword>
<dbReference type="InterPro" id="IPR039935">
    <property type="entry name" value="YML079W-like"/>
</dbReference>
<dbReference type="Pfam" id="PF06172">
    <property type="entry name" value="Cupin_5"/>
    <property type="match status" value="1"/>
</dbReference>
<accession>A0A1W2TAP4</accession>
<dbReference type="InterPro" id="IPR009327">
    <property type="entry name" value="Cupin_DUF985"/>
</dbReference>
<dbReference type="OMA" id="GPSYWHR"/>
<dbReference type="EMBL" id="DF977446">
    <property type="protein sequence ID" value="GAP82624.2"/>
    <property type="molecule type" value="Genomic_DNA"/>
</dbReference>
<name>A0A1W2TAP4_ROSNE</name>
<reference evidence="3" key="1">
    <citation type="submission" date="2016-03" db="EMBL/GenBank/DDBJ databases">
        <title>Draft genome sequence of Rosellinia necatrix.</title>
        <authorList>
            <person name="Kanematsu S."/>
        </authorList>
    </citation>
    <scope>NUCLEOTIDE SEQUENCE [LARGE SCALE GENOMIC DNA]</scope>
    <source>
        <strain evidence="3">W97</strain>
    </source>
</reference>
<protein>
    <submittedName>
        <fullName evidence="3">Putative cupin superfamily protein</fullName>
    </submittedName>
</protein>
<dbReference type="PANTHER" id="PTHR33387:SF3">
    <property type="entry name" value="DUF985 DOMAIN-CONTAINING PROTEIN"/>
    <property type="match status" value="1"/>
</dbReference>
<dbReference type="OrthoDB" id="6614653at2759"/>
<sequence>MMSPRTLLAAANVALATLSLAVLPIPALATSTTTTTKSTTTTQCDGIGITNATTTTTADRHNQRQPTAQEVVAALGLAPNVEGGYFAETFRDPALLPPPSNRSASTAIYYLLEGPGAPSVWHRVDAAEAWHWYAGAPLVLQLSRDDGSPTRRHVLGPDILAQQPPQRPQLVVAADEWQRAISCGDWTLVGTTVAPAFVPEGYELAPDGWEPNDGT</sequence>
<dbReference type="Gene3D" id="2.60.120.10">
    <property type="entry name" value="Jelly Rolls"/>
    <property type="match status" value="1"/>
</dbReference>
<evidence type="ECO:0000313" key="4">
    <source>
        <dbReference type="Proteomes" id="UP000054516"/>
    </source>
</evidence>
<gene>
    <name evidence="3" type="ORF">SAMD00023353_0102740</name>
</gene>
<evidence type="ECO:0000256" key="1">
    <source>
        <dbReference type="SAM" id="SignalP"/>
    </source>
</evidence>
<evidence type="ECO:0000259" key="2">
    <source>
        <dbReference type="Pfam" id="PF06172"/>
    </source>
</evidence>
<feature type="domain" description="DUF985" evidence="2">
    <location>
        <begin position="69"/>
        <end position="205"/>
    </location>
</feature>
<proteinExistence type="predicted"/>
<feature type="chain" id="PRO_5012664446" evidence="1">
    <location>
        <begin position="30"/>
        <end position="215"/>
    </location>
</feature>
<organism evidence="3">
    <name type="scientific">Rosellinia necatrix</name>
    <name type="common">White root-rot fungus</name>
    <dbReference type="NCBI Taxonomy" id="77044"/>
    <lineage>
        <taxon>Eukaryota</taxon>
        <taxon>Fungi</taxon>
        <taxon>Dikarya</taxon>
        <taxon>Ascomycota</taxon>
        <taxon>Pezizomycotina</taxon>
        <taxon>Sordariomycetes</taxon>
        <taxon>Xylariomycetidae</taxon>
        <taxon>Xylariales</taxon>
        <taxon>Xylariaceae</taxon>
        <taxon>Rosellinia</taxon>
    </lineage>
</organism>